<dbReference type="PANTHER" id="PTHR43639">
    <property type="entry name" value="OXIDOREDUCTASE, SHORT-CHAIN DEHYDROGENASE/REDUCTASE FAMILY (AFU_ORTHOLOGUE AFUA_5G02870)"/>
    <property type="match status" value="1"/>
</dbReference>
<dbReference type="NCBIfam" id="NF005066">
    <property type="entry name" value="PRK06483.1"/>
    <property type="match status" value="1"/>
</dbReference>
<sequence length="237" mass="25949">MPQSPILVTGGAQRLGRYCAERLLEDGHPVIITYRRPRAAVEALRARGVTAVQADFSSEAGILEFIETLHSLTPSLRAIVHNASRWQADHSDASMGEEFELMFRVHMLAPYLINLKARDLLDACTEPMRDIVHISDFSASKGSRHHSAYASTKAGMENLTRSFAARFAPSIKVNSIAPAAIMLNTDDDEAYAASLRDKSVLEAIPGPSVIWEGLRYLLDARFVTGSTLAIDGGRNVK</sequence>
<evidence type="ECO:0000256" key="11">
    <source>
        <dbReference type="ARBA" id="ARBA00049376"/>
    </source>
</evidence>
<dbReference type="KEGG" id="haa:A5892_05295"/>
<dbReference type="Proteomes" id="UP000077875">
    <property type="component" value="Chromosome"/>
</dbReference>
<keyword evidence="13" id="KW-1185">Reference proteome</keyword>
<evidence type="ECO:0000256" key="7">
    <source>
        <dbReference type="ARBA" id="ARBA00039145"/>
    </source>
</evidence>
<dbReference type="STRING" id="376489.A5892_05295"/>
<evidence type="ECO:0000256" key="3">
    <source>
        <dbReference type="ARBA" id="ARBA00022857"/>
    </source>
</evidence>
<dbReference type="PANTHER" id="PTHR43639:SF6">
    <property type="entry name" value="DIHYDROMONAPTERIN REDUCTASE"/>
    <property type="match status" value="1"/>
</dbReference>
<dbReference type="SUPFAM" id="SSF51735">
    <property type="entry name" value="NAD(P)-binding Rossmann-fold domains"/>
    <property type="match status" value="1"/>
</dbReference>
<comment type="catalytic activity">
    <reaction evidence="11">
        <text>7,8-dihydromonapterin + NADPH + H(+) = 5,6,7,8-tetrahydromonapterin + NADP(+)</text>
        <dbReference type="Rhea" id="RHEA:34847"/>
        <dbReference type="ChEBI" id="CHEBI:15378"/>
        <dbReference type="ChEBI" id="CHEBI:57783"/>
        <dbReference type="ChEBI" id="CHEBI:58349"/>
        <dbReference type="ChEBI" id="CHEBI:71175"/>
        <dbReference type="ChEBI" id="CHEBI:71177"/>
        <dbReference type="EC" id="1.5.1.50"/>
    </reaction>
</comment>
<dbReference type="EC" id="1.5.1.50" evidence="7"/>
<evidence type="ECO:0000256" key="4">
    <source>
        <dbReference type="ARBA" id="ARBA00023002"/>
    </source>
</evidence>
<accession>A0A172YCH6</accession>
<dbReference type="GO" id="GO:0004146">
    <property type="term" value="F:dihydrofolate reductase activity"/>
    <property type="evidence" value="ECO:0007669"/>
    <property type="project" value="UniProtKB-EC"/>
</dbReference>
<gene>
    <name evidence="12" type="ORF">A5892_05295</name>
</gene>
<keyword evidence="4" id="KW-0560">Oxidoreductase</keyword>
<reference evidence="12 13" key="1">
    <citation type="submission" date="2016-04" db="EMBL/GenBank/DDBJ databases">
        <title>Complete Genome Sequence of Halotalea alkalilenta IHB B 13600.</title>
        <authorList>
            <person name="Swarnkar M.K."/>
            <person name="Sharma A."/>
            <person name="Kaushal K."/>
            <person name="Soni R."/>
            <person name="Rana S."/>
            <person name="Singh A.K."/>
            <person name="Gulati A."/>
        </authorList>
    </citation>
    <scope>NUCLEOTIDE SEQUENCE [LARGE SCALE GENOMIC DNA]</scope>
    <source>
        <strain evidence="12 13">IHB B 13600</strain>
    </source>
</reference>
<dbReference type="PROSITE" id="PS00061">
    <property type="entry name" value="ADH_SHORT"/>
    <property type="match status" value="1"/>
</dbReference>
<dbReference type="EC" id="1.5.1.3" evidence="1"/>
<evidence type="ECO:0000256" key="6">
    <source>
        <dbReference type="ARBA" id="ARBA00038212"/>
    </source>
</evidence>
<comment type="catalytic activity">
    <reaction evidence="10">
        <text>(6S)-5,6,7,8-tetrahydrofolate + NADP(+) = 7,8-dihydrofolate + NADPH + H(+)</text>
        <dbReference type="Rhea" id="RHEA:15009"/>
        <dbReference type="ChEBI" id="CHEBI:15378"/>
        <dbReference type="ChEBI" id="CHEBI:57451"/>
        <dbReference type="ChEBI" id="CHEBI:57453"/>
        <dbReference type="ChEBI" id="CHEBI:57783"/>
        <dbReference type="ChEBI" id="CHEBI:58349"/>
        <dbReference type="EC" id="1.5.1.3"/>
    </reaction>
</comment>
<dbReference type="InterPro" id="IPR020904">
    <property type="entry name" value="Sc_DH/Rdtase_CS"/>
</dbReference>
<evidence type="ECO:0000256" key="8">
    <source>
        <dbReference type="ARBA" id="ARBA00039631"/>
    </source>
</evidence>
<evidence type="ECO:0000256" key="9">
    <source>
        <dbReference type="ARBA" id="ARBA00042299"/>
    </source>
</evidence>
<dbReference type="AlphaFoldDB" id="A0A172YCH6"/>
<comment type="function">
    <text evidence="5">Catalyzes the reduction of dihydromonapterin to tetrahydromonapterin. Also has lower activity with dihydrofolate.</text>
</comment>
<comment type="similarity">
    <text evidence="6">Belongs to the short-chain dehydrogenases/reductases (SDR) family. FolM subfamily.</text>
</comment>
<keyword evidence="2" id="KW-0554">One-carbon metabolism</keyword>
<dbReference type="RefSeq" id="WP_064121912.1">
    <property type="nucleotide sequence ID" value="NZ_CP015243.1"/>
</dbReference>
<evidence type="ECO:0000313" key="13">
    <source>
        <dbReference type="Proteomes" id="UP000077875"/>
    </source>
</evidence>
<proteinExistence type="inferred from homology"/>
<organism evidence="12 13">
    <name type="scientific">Halotalea alkalilenta</name>
    <dbReference type="NCBI Taxonomy" id="376489"/>
    <lineage>
        <taxon>Bacteria</taxon>
        <taxon>Pseudomonadati</taxon>
        <taxon>Pseudomonadota</taxon>
        <taxon>Gammaproteobacteria</taxon>
        <taxon>Oceanospirillales</taxon>
        <taxon>Halomonadaceae</taxon>
        <taxon>Halotalea</taxon>
    </lineage>
</organism>
<evidence type="ECO:0000256" key="10">
    <source>
        <dbReference type="ARBA" id="ARBA00048873"/>
    </source>
</evidence>
<keyword evidence="3" id="KW-0521">NADP</keyword>
<name>A0A172YCH6_9GAMM</name>
<evidence type="ECO:0000256" key="2">
    <source>
        <dbReference type="ARBA" id="ARBA00022563"/>
    </source>
</evidence>
<dbReference type="EMBL" id="CP015243">
    <property type="protein sequence ID" value="ANF56951.1"/>
    <property type="molecule type" value="Genomic_DNA"/>
</dbReference>
<evidence type="ECO:0000256" key="5">
    <source>
        <dbReference type="ARBA" id="ARBA00037508"/>
    </source>
</evidence>
<evidence type="ECO:0000256" key="1">
    <source>
        <dbReference type="ARBA" id="ARBA00012856"/>
    </source>
</evidence>
<dbReference type="Pfam" id="PF13561">
    <property type="entry name" value="adh_short_C2"/>
    <property type="match status" value="1"/>
</dbReference>
<dbReference type="Gene3D" id="3.40.50.720">
    <property type="entry name" value="NAD(P)-binding Rossmann-like Domain"/>
    <property type="match status" value="1"/>
</dbReference>
<evidence type="ECO:0000313" key="12">
    <source>
        <dbReference type="EMBL" id="ANF56951.1"/>
    </source>
</evidence>
<dbReference type="InterPro" id="IPR002347">
    <property type="entry name" value="SDR_fam"/>
</dbReference>
<protein>
    <recommendedName>
        <fullName evidence="8">Dihydromonapterin reductase</fullName>
        <ecNumber evidence="1">1.5.1.3</ecNumber>
        <ecNumber evidence="7">1.5.1.50</ecNumber>
    </recommendedName>
    <alternativeName>
        <fullName evidence="9">Dihydrofolate reductase</fullName>
    </alternativeName>
</protein>
<dbReference type="PRINTS" id="PR00081">
    <property type="entry name" value="GDHRDH"/>
</dbReference>
<dbReference type="InterPro" id="IPR036291">
    <property type="entry name" value="NAD(P)-bd_dom_sf"/>
</dbReference>
<dbReference type="GO" id="GO:0006730">
    <property type="term" value="P:one-carbon metabolic process"/>
    <property type="evidence" value="ECO:0007669"/>
    <property type="project" value="UniProtKB-KW"/>
</dbReference>